<evidence type="ECO:0000256" key="5">
    <source>
        <dbReference type="ARBA" id="ARBA00022694"/>
    </source>
</evidence>
<comment type="catalytic activity">
    <reaction evidence="8">
        <text>a 5,6-dihydrouridine in mRNA + NAD(+) = a uridine in mRNA + NADH + H(+)</text>
        <dbReference type="Rhea" id="RHEA:69851"/>
        <dbReference type="Rhea" id="RHEA-COMP:14658"/>
        <dbReference type="Rhea" id="RHEA-COMP:17789"/>
        <dbReference type="ChEBI" id="CHEBI:15378"/>
        <dbReference type="ChEBI" id="CHEBI:57540"/>
        <dbReference type="ChEBI" id="CHEBI:57945"/>
        <dbReference type="ChEBI" id="CHEBI:65315"/>
        <dbReference type="ChEBI" id="CHEBI:74443"/>
    </reaction>
    <physiologicalReaction direction="right-to-left" evidence="8">
        <dbReference type="Rhea" id="RHEA:69853"/>
    </physiologicalReaction>
</comment>
<dbReference type="Gene3D" id="3.20.20.70">
    <property type="entry name" value="Aldolase class I"/>
    <property type="match status" value="1"/>
</dbReference>
<dbReference type="PANTHER" id="PTHR45936:SF1">
    <property type="entry name" value="TRNA-DIHYDROURIDINE(20) SYNTHASE [NAD(P)+]-LIKE"/>
    <property type="match status" value="1"/>
</dbReference>
<reference evidence="12" key="1">
    <citation type="submission" date="2022-12" db="EMBL/GenBank/DDBJ databases">
        <authorList>
            <person name="Brejova B."/>
        </authorList>
    </citation>
    <scope>NUCLEOTIDE SEQUENCE</scope>
</reference>
<evidence type="ECO:0000259" key="11">
    <source>
        <dbReference type="Pfam" id="PF01207"/>
    </source>
</evidence>
<dbReference type="EMBL" id="CANTUO010000003">
    <property type="protein sequence ID" value="CAI5759011.1"/>
    <property type="molecule type" value="Genomic_DNA"/>
</dbReference>
<dbReference type="PANTHER" id="PTHR45936">
    <property type="entry name" value="TRNA-DIHYDROURIDINE(20) SYNTHASE [NAD(P)+]-LIKE"/>
    <property type="match status" value="1"/>
</dbReference>
<evidence type="ECO:0000256" key="2">
    <source>
        <dbReference type="ARBA" id="ARBA00022630"/>
    </source>
</evidence>
<evidence type="ECO:0000256" key="7">
    <source>
        <dbReference type="ARBA" id="ARBA00023027"/>
    </source>
</evidence>
<proteinExistence type="predicted"/>
<sequence length="481" mass="54973">MMIDYSNKVCLAPMVRSGELPMRLFALKNNCDLVWTPEYIDKKIITTKRIENKELGTIDYITRSSNNTTDVVVFRKHPLETGKLIFQMGSSDPSIAVDAALHVIQDVDGIDLNCGCPKHFSIHSKMGAELLKDPELLCSILINLVEKVGKPNNKPISAKIRLLPNFEKTKGLIEKILSTGISNLTIHCRTPIMRNRQDPIWNYLPKLIPMIQDLGVNLILNGNFQSRDDLKSVQEALKNFKLSIMIAEAVEANPSILSSTPKVQKFNVAEIAELGMKYLHFSGAKFMILNMIPGKSKWYQELSRLKNWDDMMKKIDEMINDNDTNDKINFIMNKNNQKVNLLNVEEFKKLMRQRGELMKLFNDKWDEEKMLDDLNDALPENNKEQQKQKQKGKKNKKNKKANQNGNQKEEEKIKTEDQSANSHQAEAISKQVKAEKSSKEAVTDTEHTVVDNENDSTTKKHNPLDTITNENEPNRKKVKVN</sequence>
<evidence type="ECO:0000256" key="3">
    <source>
        <dbReference type="ARBA" id="ARBA00022643"/>
    </source>
</evidence>
<dbReference type="GO" id="GO:0006397">
    <property type="term" value="P:mRNA processing"/>
    <property type="evidence" value="ECO:0007669"/>
    <property type="project" value="UniProtKB-KW"/>
</dbReference>
<name>A0A9W4TX29_9ASCO</name>
<comment type="catalytic activity">
    <reaction evidence="9">
        <text>a 5,6-dihydrouridine in mRNA + NADP(+) = a uridine in mRNA + NADPH + H(+)</text>
        <dbReference type="Rhea" id="RHEA:69855"/>
        <dbReference type="Rhea" id="RHEA-COMP:14658"/>
        <dbReference type="Rhea" id="RHEA-COMP:17789"/>
        <dbReference type="ChEBI" id="CHEBI:15378"/>
        <dbReference type="ChEBI" id="CHEBI:57783"/>
        <dbReference type="ChEBI" id="CHEBI:58349"/>
        <dbReference type="ChEBI" id="CHEBI:65315"/>
        <dbReference type="ChEBI" id="CHEBI:74443"/>
    </reaction>
    <physiologicalReaction direction="right-to-left" evidence="9">
        <dbReference type="Rhea" id="RHEA:69857"/>
    </physiologicalReaction>
</comment>
<evidence type="ECO:0000256" key="1">
    <source>
        <dbReference type="ARBA" id="ARBA00001917"/>
    </source>
</evidence>
<dbReference type="InterPro" id="IPR018517">
    <property type="entry name" value="tRNA_hU_synthase_CS"/>
</dbReference>
<keyword evidence="4" id="KW-0507">mRNA processing</keyword>
<evidence type="ECO:0000256" key="6">
    <source>
        <dbReference type="ARBA" id="ARBA00023002"/>
    </source>
</evidence>
<dbReference type="InterPro" id="IPR013785">
    <property type="entry name" value="Aldolase_TIM"/>
</dbReference>
<dbReference type="PROSITE" id="PS01136">
    <property type="entry name" value="UPF0034"/>
    <property type="match status" value="1"/>
</dbReference>
<keyword evidence="3" id="KW-0288">FMN</keyword>
<dbReference type="GO" id="GO:0050660">
    <property type="term" value="F:flavin adenine dinucleotide binding"/>
    <property type="evidence" value="ECO:0007669"/>
    <property type="project" value="InterPro"/>
</dbReference>
<protein>
    <recommendedName>
        <fullName evidence="11">DUS-like FMN-binding domain-containing protein</fullName>
    </recommendedName>
</protein>
<dbReference type="AlphaFoldDB" id="A0A9W4TX29"/>
<gene>
    <name evidence="12" type="ORF">CANVERA_P3520</name>
</gene>
<feature type="compositionally biased region" description="Basic residues" evidence="10">
    <location>
        <begin position="388"/>
        <end position="400"/>
    </location>
</feature>
<dbReference type="GO" id="GO:0017150">
    <property type="term" value="F:tRNA dihydrouridine synthase activity"/>
    <property type="evidence" value="ECO:0007669"/>
    <property type="project" value="InterPro"/>
</dbReference>
<evidence type="ECO:0000313" key="12">
    <source>
        <dbReference type="EMBL" id="CAI5759011.1"/>
    </source>
</evidence>
<dbReference type="GO" id="GO:0005737">
    <property type="term" value="C:cytoplasm"/>
    <property type="evidence" value="ECO:0007669"/>
    <property type="project" value="TreeGrafter"/>
</dbReference>
<keyword evidence="6" id="KW-0560">Oxidoreductase</keyword>
<dbReference type="InterPro" id="IPR035587">
    <property type="entry name" value="DUS-like_FMN-bd"/>
</dbReference>
<evidence type="ECO:0000256" key="8">
    <source>
        <dbReference type="ARBA" id="ARBA00048342"/>
    </source>
</evidence>
<keyword evidence="5" id="KW-0819">tRNA processing</keyword>
<keyword evidence="2" id="KW-0285">Flavoprotein</keyword>
<feature type="domain" description="DUS-like FMN-binding" evidence="11">
    <location>
        <begin position="33"/>
        <end position="321"/>
    </location>
</feature>
<evidence type="ECO:0000313" key="13">
    <source>
        <dbReference type="Proteomes" id="UP001152885"/>
    </source>
</evidence>
<keyword evidence="13" id="KW-1185">Reference proteome</keyword>
<dbReference type="Pfam" id="PF01207">
    <property type="entry name" value="Dus"/>
    <property type="match status" value="1"/>
</dbReference>
<evidence type="ECO:0000256" key="9">
    <source>
        <dbReference type="ARBA" id="ARBA00049447"/>
    </source>
</evidence>
<feature type="compositionally biased region" description="Basic and acidic residues" evidence="10">
    <location>
        <begin position="432"/>
        <end position="450"/>
    </location>
</feature>
<dbReference type="SUPFAM" id="SSF51395">
    <property type="entry name" value="FMN-linked oxidoreductases"/>
    <property type="match status" value="1"/>
</dbReference>
<dbReference type="Proteomes" id="UP001152885">
    <property type="component" value="Unassembled WGS sequence"/>
</dbReference>
<dbReference type="CDD" id="cd02801">
    <property type="entry name" value="DUS_like_FMN"/>
    <property type="match status" value="1"/>
</dbReference>
<dbReference type="InterPro" id="IPR052582">
    <property type="entry name" value="tRNA-DUS-like"/>
</dbReference>
<evidence type="ECO:0000256" key="4">
    <source>
        <dbReference type="ARBA" id="ARBA00022664"/>
    </source>
</evidence>
<accession>A0A9W4TX29</accession>
<feature type="compositionally biased region" description="Basic and acidic residues" evidence="10">
    <location>
        <begin position="407"/>
        <end position="417"/>
    </location>
</feature>
<comment type="caution">
    <text evidence="12">The sequence shown here is derived from an EMBL/GenBank/DDBJ whole genome shotgun (WGS) entry which is preliminary data.</text>
</comment>
<dbReference type="OrthoDB" id="10262250at2759"/>
<evidence type="ECO:0000256" key="10">
    <source>
        <dbReference type="SAM" id="MobiDB-lite"/>
    </source>
</evidence>
<keyword evidence="7" id="KW-0520">NAD</keyword>
<organism evidence="12 13">
    <name type="scientific">Candida verbasci</name>
    <dbReference type="NCBI Taxonomy" id="1227364"/>
    <lineage>
        <taxon>Eukaryota</taxon>
        <taxon>Fungi</taxon>
        <taxon>Dikarya</taxon>
        <taxon>Ascomycota</taxon>
        <taxon>Saccharomycotina</taxon>
        <taxon>Pichiomycetes</taxon>
        <taxon>Debaryomycetaceae</taxon>
        <taxon>Candida/Lodderomyces clade</taxon>
        <taxon>Candida</taxon>
    </lineage>
</organism>
<comment type="cofactor">
    <cofactor evidence="1">
        <name>FMN</name>
        <dbReference type="ChEBI" id="CHEBI:58210"/>
    </cofactor>
</comment>
<feature type="region of interest" description="Disordered" evidence="10">
    <location>
        <begin position="378"/>
        <end position="481"/>
    </location>
</feature>